<proteinExistence type="predicted"/>
<dbReference type="InterPro" id="IPR054722">
    <property type="entry name" value="PolX-like_BBD"/>
</dbReference>
<accession>A0A1V6N5H3</accession>
<dbReference type="Proteomes" id="UP000191408">
    <property type="component" value="Unassembled WGS sequence"/>
</dbReference>
<gene>
    <name evidence="3" type="ORF">PENPOL_c044G06897</name>
</gene>
<sequence>MADFDDGNEAGEGSTRSLPASRQQQQSAQVRKTRTQATNLPEEKEIKLNKGVKLLLDGSNLARWKRQIENGLGMVRIDKYWSKIACGWIESLLDQEIITILEGGVEAFPRRADDMMREVETLVRGAEITDNVRREVIKFHKMRRSDFSSADAYITAYQTQYNQLGLHKVEPHAFGAMFVMLYDLEEELDSVKFTYQAMKDTIPDSVTKDVFNSLCKKLIVEARDAPASSSSTTTTSANAARKKDVVFEGWKPHDNVWSYVPAKWSSYKDNKDDKGKGKAGVARANAARSIDNMWMLDSGASKTITGYCEDFYEYSKYKPREESYSYTNANGDVQFAIAYGKAPIQIKTLTGKVRTILVTAYHDTTTKDRLLSINALEADHGIFHDPIMSILVRENCDEVGLVKKVSGLLWIDGLLY</sequence>
<dbReference type="OrthoDB" id="10439118at2759"/>
<evidence type="ECO:0000256" key="1">
    <source>
        <dbReference type="SAM" id="MobiDB-lite"/>
    </source>
</evidence>
<feature type="region of interest" description="Disordered" evidence="1">
    <location>
        <begin position="1"/>
        <end position="40"/>
    </location>
</feature>
<feature type="compositionally biased region" description="Low complexity" evidence="1">
    <location>
        <begin position="20"/>
        <end position="30"/>
    </location>
</feature>
<dbReference type="STRING" id="60169.A0A1V6N5H3"/>
<dbReference type="Pfam" id="PF22936">
    <property type="entry name" value="Pol_BBD"/>
    <property type="match status" value="1"/>
</dbReference>
<reference evidence="4" key="1">
    <citation type="journal article" date="2017" name="Nat. Microbiol.">
        <title>Global analysis of biosynthetic gene clusters reveals vast potential of secondary metabolite production in Penicillium species.</title>
        <authorList>
            <person name="Nielsen J.C."/>
            <person name="Grijseels S."/>
            <person name="Prigent S."/>
            <person name="Ji B."/>
            <person name="Dainat J."/>
            <person name="Nielsen K.F."/>
            <person name="Frisvad J.C."/>
            <person name="Workman M."/>
            <person name="Nielsen J."/>
        </authorList>
    </citation>
    <scope>NUCLEOTIDE SEQUENCE [LARGE SCALE GENOMIC DNA]</scope>
    <source>
        <strain evidence="4">IBT 4502</strain>
    </source>
</reference>
<keyword evidence="4" id="KW-1185">Reference proteome</keyword>
<dbReference type="EMBL" id="MDYM01000044">
    <property type="protein sequence ID" value="OQD59931.1"/>
    <property type="molecule type" value="Genomic_DNA"/>
</dbReference>
<evidence type="ECO:0000313" key="3">
    <source>
        <dbReference type="EMBL" id="OQD59931.1"/>
    </source>
</evidence>
<organism evidence="3 4">
    <name type="scientific">Penicillium polonicum</name>
    <dbReference type="NCBI Taxonomy" id="60169"/>
    <lineage>
        <taxon>Eukaryota</taxon>
        <taxon>Fungi</taxon>
        <taxon>Dikarya</taxon>
        <taxon>Ascomycota</taxon>
        <taxon>Pezizomycotina</taxon>
        <taxon>Eurotiomycetes</taxon>
        <taxon>Eurotiomycetidae</taxon>
        <taxon>Eurotiales</taxon>
        <taxon>Aspergillaceae</taxon>
        <taxon>Penicillium</taxon>
    </lineage>
</organism>
<comment type="caution">
    <text evidence="3">The sequence shown here is derived from an EMBL/GenBank/DDBJ whole genome shotgun (WGS) entry which is preliminary data.</text>
</comment>
<name>A0A1V6N5H3_PENPO</name>
<dbReference type="AlphaFoldDB" id="A0A1V6N5H3"/>
<evidence type="ECO:0000259" key="2">
    <source>
        <dbReference type="Pfam" id="PF22936"/>
    </source>
</evidence>
<evidence type="ECO:0000313" key="4">
    <source>
        <dbReference type="Proteomes" id="UP000191408"/>
    </source>
</evidence>
<feature type="domain" description="Retrovirus-related Pol polyprotein from transposon TNT 1-94-like beta-barrel" evidence="2">
    <location>
        <begin position="294"/>
        <end position="378"/>
    </location>
</feature>
<protein>
    <recommendedName>
        <fullName evidence="2">Retrovirus-related Pol polyprotein from transposon TNT 1-94-like beta-barrel domain-containing protein</fullName>
    </recommendedName>
</protein>